<dbReference type="PANTHER" id="PTHR16184:SF6">
    <property type="entry name" value="ELONGATOR COMPLEX PROTEIN 6"/>
    <property type="match status" value="1"/>
</dbReference>
<dbReference type="InterPro" id="IPR027417">
    <property type="entry name" value="P-loop_NTPase"/>
</dbReference>
<reference evidence="3" key="1">
    <citation type="submission" date="2020-11" db="EMBL/GenBank/DDBJ databases">
        <authorList>
            <consortium name="DOE Joint Genome Institute"/>
            <person name="Ahrendt S."/>
            <person name="Riley R."/>
            <person name="Andreopoulos W."/>
            <person name="Labutti K."/>
            <person name="Pangilinan J."/>
            <person name="Ruiz-Duenas F.J."/>
            <person name="Barrasa J.M."/>
            <person name="Sanchez-Garcia M."/>
            <person name="Camarero S."/>
            <person name="Miyauchi S."/>
            <person name="Serrano A."/>
            <person name="Linde D."/>
            <person name="Babiker R."/>
            <person name="Drula E."/>
            <person name="Ayuso-Fernandez I."/>
            <person name="Pacheco R."/>
            <person name="Padilla G."/>
            <person name="Ferreira P."/>
            <person name="Barriuso J."/>
            <person name="Kellner H."/>
            <person name="Castanera R."/>
            <person name="Alfaro M."/>
            <person name="Ramirez L."/>
            <person name="Pisabarro A.G."/>
            <person name="Kuo A."/>
            <person name="Tritt A."/>
            <person name="Lipzen A."/>
            <person name="He G."/>
            <person name="Yan M."/>
            <person name="Ng V."/>
            <person name="Cullen D."/>
            <person name="Martin F."/>
            <person name="Rosso M.-N."/>
            <person name="Henrissat B."/>
            <person name="Hibbett D."/>
            <person name="Martinez A.T."/>
            <person name="Grigoriev I.V."/>
        </authorList>
    </citation>
    <scope>NUCLEOTIDE SEQUENCE</scope>
    <source>
        <strain evidence="3">AH 40177</strain>
    </source>
</reference>
<organism evidence="3 4">
    <name type="scientific">Rhodocollybia butyracea</name>
    <dbReference type="NCBI Taxonomy" id="206335"/>
    <lineage>
        <taxon>Eukaryota</taxon>
        <taxon>Fungi</taxon>
        <taxon>Dikarya</taxon>
        <taxon>Basidiomycota</taxon>
        <taxon>Agaricomycotina</taxon>
        <taxon>Agaricomycetes</taxon>
        <taxon>Agaricomycetidae</taxon>
        <taxon>Agaricales</taxon>
        <taxon>Marasmiineae</taxon>
        <taxon>Omphalotaceae</taxon>
        <taxon>Rhodocollybia</taxon>
    </lineage>
</organism>
<name>A0A9P5Q440_9AGAR</name>
<dbReference type="Gene3D" id="3.40.50.300">
    <property type="entry name" value="P-loop containing nucleotide triphosphate hydrolases"/>
    <property type="match status" value="1"/>
</dbReference>
<dbReference type="GO" id="GO:0033588">
    <property type="term" value="C:elongator holoenzyme complex"/>
    <property type="evidence" value="ECO:0007669"/>
    <property type="project" value="InterPro"/>
</dbReference>
<gene>
    <name evidence="3" type="ORF">BDP27DRAFT_1214645</name>
</gene>
<dbReference type="Proteomes" id="UP000772434">
    <property type="component" value="Unassembled WGS sequence"/>
</dbReference>
<evidence type="ECO:0000256" key="2">
    <source>
        <dbReference type="ARBA" id="ARBA00008837"/>
    </source>
</evidence>
<proteinExistence type="inferred from homology"/>
<comment type="caution">
    <text evidence="3">The sequence shown here is derived from an EMBL/GenBank/DDBJ whole genome shotgun (WGS) entry which is preliminary data.</text>
</comment>
<sequence>MLSPFDLPDGIFLLITDELPSPADFALHQCLISHAKEKKDSLRIVLSVSQSLTKWQSISGKSSVTISQQITAKTFHLIDVSSGLESDKITSDPLHALYEQVAAVLETYSQGPDALVILDDISALEWIGYSTSGLFRLCRALRALCLKNNATLLVRHHIVTPGNLDRLFRDVYSLCTHHLDIQPLTSGRSGAVSGQIALHLGPNASSVQPAIKVRSRSTALQYRLTDGSALFFERGSSRGVL</sequence>
<evidence type="ECO:0000313" key="3">
    <source>
        <dbReference type="EMBL" id="KAF9074272.1"/>
    </source>
</evidence>
<dbReference type="Pfam" id="PF09807">
    <property type="entry name" value="ELP6"/>
    <property type="match status" value="1"/>
</dbReference>
<evidence type="ECO:0000313" key="4">
    <source>
        <dbReference type="Proteomes" id="UP000772434"/>
    </source>
</evidence>
<dbReference type="InterPro" id="IPR018627">
    <property type="entry name" value="ELP6"/>
</dbReference>
<comment type="similarity">
    <text evidence="2">Belongs to the ELP6 family.</text>
</comment>
<evidence type="ECO:0008006" key="5">
    <source>
        <dbReference type="Google" id="ProtNLM"/>
    </source>
</evidence>
<accession>A0A9P5Q440</accession>
<protein>
    <recommendedName>
        <fullName evidence="5">Elongator complex protein 6</fullName>
    </recommendedName>
</protein>
<dbReference type="GO" id="GO:0002098">
    <property type="term" value="P:tRNA wobble uridine modification"/>
    <property type="evidence" value="ECO:0007669"/>
    <property type="project" value="InterPro"/>
</dbReference>
<dbReference type="PANTHER" id="PTHR16184">
    <property type="entry name" value="ELONGATOR COMPLEX PROTEIN 6"/>
    <property type="match status" value="1"/>
</dbReference>
<dbReference type="AlphaFoldDB" id="A0A9P5Q440"/>
<evidence type="ECO:0000256" key="1">
    <source>
        <dbReference type="ARBA" id="ARBA00005043"/>
    </source>
</evidence>
<dbReference type="EMBL" id="JADNRY010000014">
    <property type="protein sequence ID" value="KAF9074272.1"/>
    <property type="molecule type" value="Genomic_DNA"/>
</dbReference>
<dbReference type="OrthoDB" id="9995306at2759"/>
<dbReference type="SUPFAM" id="SSF52540">
    <property type="entry name" value="P-loop containing nucleoside triphosphate hydrolases"/>
    <property type="match status" value="1"/>
</dbReference>
<comment type="pathway">
    <text evidence="1">tRNA modification; 5-methoxycarbonylmethyl-2-thiouridine-tRNA biosynthesis.</text>
</comment>
<keyword evidence="4" id="KW-1185">Reference proteome</keyword>